<reference evidence="4" key="1">
    <citation type="journal article" date="2017" name="Nature">
        <title>The sunflower genome provides insights into oil metabolism, flowering and Asterid evolution.</title>
        <authorList>
            <person name="Badouin H."/>
            <person name="Gouzy J."/>
            <person name="Grassa C.J."/>
            <person name="Murat F."/>
            <person name="Staton S.E."/>
            <person name="Cottret L."/>
            <person name="Lelandais-Briere C."/>
            <person name="Owens G.L."/>
            <person name="Carrere S."/>
            <person name="Mayjonade B."/>
            <person name="Legrand L."/>
            <person name="Gill N."/>
            <person name="Kane N.C."/>
            <person name="Bowers J.E."/>
            <person name="Hubner S."/>
            <person name="Bellec A."/>
            <person name="Berard A."/>
            <person name="Berges H."/>
            <person name="Blanchet N."/>
            <person name="Boniface M.C."/>
            <person name="Brunel D."/>
            <person name="Catrice O."/>
            <person name="Chaidir N."/>
            <person name="Claudel C."/>
            <person name="Donnadieu C."/>
            <person name="Faraut T."/>
            <person name="Fievet G."/>
            <person name="Helmstetter N."/>
            <person name="King M."/>
            <person name="Knapp S.J."/>
            <person name="Lai Z."/>
            <person name="Le Paslier M.C."/>
            <person name="Lippi Y."/>
            <person name="Lorenzon L."/>
            <person name="Mandel J.R."/>
            <person name="Marage G."/>
            <person name="Marchand G."/>
            <person name="Marquand E."/>
            <person name="Bret-Mestries E."/>
            <person name="Morien E."/>
            <person name="Nambeesan S."/>
            <person name="Nguyen T."/>
            <person name="Pegot-Espagnet P."/>
            <person name="Pouilly N."/>
            <person name="Raftis F."/>
            <person name="Sallet E."/>
            <person name="Schiex T."/>
            <person name="Thomas J."/>
            <person name="Vandecasteele C."/>
            <person name="Vares D."/>
            <person name="Vear F."/>
            <person name="Vautrin S."/>
            <person name="Crespi M."/>
            <person name="Mangin B."/>
            <person name="Burke J.M."/>
            <person name="Salse J."/>
            <person name="Munos S."/>
            <person name="Vincourt P."/>
            <person name="Rieseberg L.H."/>
            <person name="Langlade N.B."/>
        </authorList>
    </citation>
    <scope>NUCLEOTIDE SEQUENCE</scope>
    <source>
        <tissue evidence="4">Leaves</tissue>
    </source>
</reference>
<proteinExistence type="predicted"/>
<dbReference type="GO" id="GO:0004842">
    <property type="term" value="F:ubiquitin-protein transferase activity"/>
    <property type="evidence" value="ECO:0000318"/>
    <property type="project" value="GO_Central"/>
</dbReference>
<dbReference type="GO" id="GO:0048437">
    <property type="term" value="P:floral organ development"/>
    <property type="evidence" value="ECO:0000318"/>
    <property type="project" value="GO_Central"/>
</dbReference>
<organism evidence="4 5">
    <name type="scientific">Helianthus annuus</name>
    <name type="common">Common sunflower</name>
    <dbReference type="NCBI Taxonomy" id="4232"/>
    <lineage>
        <taxon>Eukaryota</taxon>
        <taxon>Viridiplantae</taxon>
        <taxon>Streptophyta</taxon>
        <taxon>Embryophyta</taxon>
        <taxon>Tracheophyta</taxon>
        <taxon>Spermatophyta</taxon>
        <taxon>Magnoliopsida</taxon>
        <taxon>eudicotyledons</taxon>
        <taxon>Gunneridae</taxon>
        <taxon>Pentapetalae</taxon>
        <taxon>asterids</taxon>
        <taxon>campanulids</taxon>
        <taxon>Asterales</taxon>
        <taxon>Asteraceae</taxon>
        <taxon>Asteroideae</taxon>
        <taxon>Heliantheae alliance</taxon>
        <taxon>Heliantheae</taxon>
        <taxon>Helianthus</taxon>
    </lineage>
</organism>
<protein>
    <submittedName>
        <fullName evidence="4">Transcription factor C2H2 family</fullName>
    </submittedName>
</protein>
<evidence type="ECO:0000313" key="5">
    <source>
        <dbReference type="Proteomes" id="UP000215914"/>
    </source>
</evidence>
<keyword evidence="1" id="KW-0862">Zinc</keyword>
<dbReference type="GO" id="GO:0031624">
    <property type="term" value="F:ubiquitin conjugating enzyme binding"/>
    <property type="evidence" value="ECO:0000318"/>
    <property type="project" value="GO_Central"/>
</dbReference>
<dbReference type="SMART" id="SM00184">
    <property type="entry name" value="RING"/>
    <property type="match status" value="1"/>
</dbReference>
<dbReference type="Gene3D" id="3.30.40.10">
    <property type="entry name" value="Zinc/RING finger domain, C3HC4 (zinc finger)"/>
    <property type="match status" value="1"/>
</dbReference>
<dbReference type="FunFam" id="3.30.40.10:FF:000226">
    <property type="entry name" value="E3 ubiquitin ligase BIG BROTHER"/>
    <property type="match status" value="1"/>
</dbReference>
<evidence type="ECO:0000259" key="3">
    <source>
        <dbReference type="PROSITE" id="PS50089"/>
    </source>
</evidence>
<evidence type="ECO:0000313" key="4">
    <source>
        <dbReference type="EMBL" id="KAF5765802.1"/>
    </source>
</evidence>
<name>A0A9K3E2H3_HELAN</name>
<comment type="caution">
    <text evidence="4">The sequence shown here is derived from an EMBL/GenBank/DDBJ whole genome shotgun (WGS) entry which is preliminary data.</text>
</comment>
<dbReference type="PANTHER" id="PTHR46400:SF10">
    <property type="entry name" value="ZINC FINGER, RING_FYVE_PHD-TYPE-RELATED"/>
    <property type="match status" value="1"/>
</dbReference>
<dbReference type="GO" id="GO:0008270">
    <property type="term" value="F:zinc ion binding"/>
    <property type="evidence" value="ECO:0007669"/>
    <property type="project" value="UniProtKB-KW"/>
</dbReference>
<feature type="region of interest" description="Disordered" evidence="2">
    <location>
        <begin position="53"/>
        <end position="73"/>
    </location>
</feature>
<keyword evidence="5" id="KW-1185">Reference proteome</keyword>
<dbReference type="SUPFAM" id="SSF57850">
    <property type="entry name" value="RING/U-box"/>
    <property type="match status" value="1"/>
</dbReference>
<dbReference type="GO" id="GO:0046621">
    <property type="term" value="P:negative regulation of organ growth"/>
    <property type="evidence" value="ECO:0007669"/>
    <property type="project" value="InterPro"/>
</dbReference>
<accession>A0A9K3E2H3</accession>
<dbReference type="InterPro" id="IPR001841">
    <property type="entry name" value="Znf_RING"/>
</dbReference>
<dbReference type="Proteomes" id="UP000215914">
    <property type="component" value="Unassembled WGS sequence"/>
</dbReference>
<keyword evidence="1" id="KW-0479">Metal-binding</keyword>
<dbReference type="InterPro" id="IPR013083">
    <property type="entry name" value="Znf_RING/FYVE/PHD"/>
</dbReference>
<feature type="domain" description="RING-type" evidence="3">
    <location>
        <begin position="170"/>
        <end position="211"/>
    </location>
</feature>
<evidence type="ECO:0000256" key="2">
    <source>
        <dbReference type="SAM" id="MobiDB-lite"/>
    </source>
</evidence>
<dbReference type="AlphaFoldDB" id="A0A9K3E2H3"/>
<dbReference type="Gramene" id="mRNA:HanXRQr2_Chr15g0707951">
    <property type="protein sequence ID" value="mRNA:HanXRQr2_Chr15g0707951"/>
    <property type="gene ID" value="HanXRQr2_Chr15g0707951"/>
</dbReference>
<dbReference type="InterPro" id="IPR033276">
    <property type="entry name" value="BB"/>
</dbReference>
<gene>
    <name evidence="4" type="ORF">HanXRQr2_Chr15g0707951</name>
</gene>
<dbReference type="PROSITE" id="PS50089">
    <property type="entry name" value="ZF_RING_2"/>
    <property type="match status" value="1"/>
</dbReference>
<sequence>MSGNLDLNDHYLNYEIADFMANDDGLSDEDALLQQAMYESLQERPRNNNVAVQDDGINDSGHHTVSEGAPTRTRSGDFLSQFALDEAMALSLQQLGDEHELDDLYAHASSSNSSQAPVDPDNMEYEELVELSESVGVENRGISASLIAELPTSRYKSGGFFSKCKKKEKCVVCQMDFHSGEQLITLPCLHRYHSKCITDWLLLKKNCPICQNEVV</sequence>
<dbReference type="GO" id="GO:0016567">
    <property type="term" value="P:protein ubiquitination"/>
    <property type="evidence" value="ECO:0007669"/>
    <property type="project" value="InterPro"/>
</dbReference>
<evidence type="ECO:0000256" key="1">
    <source>
        <dbReference type="PROSITE-ProRule" id="PRU00175"/>
    </source>
</evidence>
<dbReference type="EMBL" id="MNCJ02000330">
    <property type="protein sequence ID" value="KAF5765802.1"/>
    <property type="molecule type" value="Genomic_DNA"/>
</dbReference>
<dbReference type="PANTHER" id="PTHR46400">
    <property type="entry name" value="RING/U-BOX SUPERFAMILY PROTEIN"/>
    <property type="match status" value="1"/>
</dbReference>
<reference evidence="4" key="2">
    <citation type="submission" date="2020-06" db="EMBL/GenBank/DDBJ databases">
        <title>Helianthus annuus Genome sequencing and assembly Release 2.</title>
        <authorList>
            <person name="Gouzy J."/>
            <person name="Langlade N."/>
            <person name="Munos S."/>
        </authorList>
    </citation>
    <scope>NUCLEOTIDE SEQUENCE</scope>
    <source>
        <tissue evidence="4">Leaves</tissue>
    </source>
</reference>
<keyword evidence="1" id="KW-0863">Zinc-finger</keyword>
<dbReference type="Pfam" id="PF13639">
    <property type="entry name" value="zf-RING_2"/>
    <property type="match status" value="1"/>
</dbReference>